<protein>
    <submittedName>
        <fullName evidence="1">Uncharacterized protein</fullName>
    </submittedName>
</protein>
<name>A0ABQ7GRN7_DUNSA</name>
<gene>
    <name evidence="1" type="ORF">DUNSADRAFT_4634</name>
</gene>
<proteinExistence type="predicted"/>
<sequence>MPRSLGSVWGLTHLGDNLVKGHEISEMLQTVSMCGCRWILWGTGYLTANRLVITRVKGWVGRGRAVALLPPGGCVSNGPLSRSRIMCRKVLQTCI</sequence>
<reference evidence="1" key="1">
    <citation type="submission" date="2017-08" db="EMBL/GenBank/DDBJ databases">
        <authorList>
            <person name="Polle J.E."/>
            <person name="Barry K."/>
            <person name="Cushman J."/>
            <person name="Schmutz J."/>
            <person name="Tran D."/>
            <person name="Hathwaick L.T."/>
            <person name="Yim W.C."/>
            <person name="Jenkins J."/>
            <person name="Mckie-Krisberg Z.M."/>
            <person name="Prochnik S."/>
            <person name="Lindquist E."/>
            <person name="Dockter R.B."/>
            <person name="Adam C."/>
            <person name="Molina H."/>
            <person name="Bunkerborg J."/>
            <person name="Jin E."/>
            <person name="Buchheim M."/>
            <person name="Magnuson J."/>
        </authorList>
    </citation>
    <scope>NUCLEOTIDE SEQUENCE</scope>
    <source>
        <strain evidence="1">CCAP 19/18</strain>
    </source>
</reference>
<organism evidence="1 2">
    <name type="scientific">Dunaliella salina</name>
    <name type="common">Green alga</name>
    <name type="synonym">Protococcus salinus</name>
    <dbReference type="NCBI Taxonomy" id="3046"/>
    <lineage>
        <taxon>Eukaryota</taxon>
        <taxon>Viridiplantae</taxon>
        <taxon>Chlorophyta</taxon>
        <taxon>core chlorophytes</taxon>
        <taxon>Chlorophyceae</taxon>
        <taxon>CS clade</taxon>
        <taxon>Chlamydomonadales</taxon>
        <taxon>Dunaliellaceae</taxon>
        <taxon>Dunaliella</taxon>
    </lineage>
</organism>
<dbReference type="Proteomes" id="UP000815325">
    <property type="component" value="Unassembled WGS sequence"/>
</dbReference>
<comment type="caution">
    <text evidence="1">The sequence shown here is derived from an EMBL/GenBank/DDBJ whole genome shotgun (WGS) entry which is preliminary data.</text>
</comment>
<accession>A0ABQ7GRN7</accession>
<dbReference type="EMBL" id="MU069623">
    <property type="protein sequence ID" value="KAF5837243.1"/>
    <property type="molecule type" value="Genomic_DNA"/>
</dbReference>
<evidence type="ECO:0000313" key="2">
    <source>
        <dbReference type="Proteomes" id="UP000815325"/>
    </source>
</evidence>
<keyword evidence="2" id="KW-1185">Reference proteome</keyword>
<evidence type="ECO:0000313" key="1">
    <source>
        <dbReference type="EMBL" id="KAF5837243.1"/>
    </source>
</evidence>